<comment type="caution">
    <text evidence="8">The sequence shown here is derived from an EMBL/GenBank/DDBJ whole genome shotgun (WGS) entry which is preliminary data.</text>
</comment>
<keyword evidence="4" id="KW-0238">DNA-binding</keyword>
<dbReference type="InterPro" id="IPR036390">
    <property type="entry name" value="WH_DNA-bd_sf"/>
</dbReference>
<keyword evidence="5" id="KW-0539">Nucleus</keyword>
<dbReference type="PANTHER" id="PTHR13989">
    <property type="entry name" value="REPLICATION PROTEIN A-RELATED"/>
    <property type="match status" value="1"/>
</dbReference>
<dbReference type="Gene3D" id="1.10.10.10">
    <property type="entry name" value="Winged helix-like DNA-binding domain superfamily/Winged helix DNA-binding domain"/>
    <property type="match status" value="1"/>
</dbReference>
<evidence type="ECO:0000256" key="1">
    <source>
        <dbReference type="ARBA" id="ARBA00004123"/>
    </source>
</evidence>
<organism evidence="8 9">
    <name type="scientific">Apiospora phragmitis</name>
    <dbReference type="NCBI Taxonomy" id="2905665"/>
    <lineage>
        <taxon>Eukaryota</taxon>
        <taxon>Fungi</taxon>
        <taxon>Dikarya</taxon>
        <taxon>Ascomycota</taxon>
        <taxon>Pezizomycotina</taxon>
        <taxon>Sordariomycetes</taxon>
        <taxon>Xylariomycetidae</taxon>
        <taxon>Amphisphaeriales</taxon>
        <taxon>Apiosporaceae</taxon>
        <taxon>Apiospora</taxon>
    </lineage>
</organism>
<sequence>MGDSYGGGYSRTSYNAGGGDDAGGFVYGGSQGGSQSGAGKGYGDDTLRPVTIKQVIEADQAYPDAPFRIDGLEVTQVTFVGMVRAISPQTTNVTFRLDDGTSVIEVKQWLDADKQDDTSKQAFALDSYVRVWGRLKSFNNKRHVGAHVIKPVTDYNEVQYHLLEATYCHLFFTKGAPGGGDGAGGGANGGGNDSMFVDGGYGAGGGDVPMNDGLRTVSARARQVYQWLTNAEGGNEGVHANLIAQAMKMSVGEALKCGEELTSAGVTYTTIDDETFAILDY</sequence>
<evidence type="ECO:0000259" key="7">
    <source>
        <dbReference type="Pfam" id="PF08784"/>
    </source>
</evidence>
<dbReference type="InterPro" id="IPR012340">
    <property type="entry name" value="NA-bd_OB-fold"/>
</dbReference>
<dbReference type="InterPro" id="IPR014646">
    <property type="entry name" value="Rfa2/RPA32"/>
</dbReference>
<dbReference type="PANTHER" id="PTHR13989:SF16">
    <property type="entry name" value="REPLICATION PROTEIN A2"/>
    <property type="match status" value="1"/>
</dbReference>
<evidence type="ECO:0000256" key="2">
    <source>
        <dbReference type="ARBA" id="ARBA00007815"/>
    </source>
</evidence>
<dbReference type="PIRSF" id="PIRSF036949">
    <property type="entry name" value="RPA32"/>
    <property type="match status" value="1"/>
</dbReference>
<dbReference type="Gene3D" id="2.40.50.140">
    <property type="entry name" value="Nucleic acid-binding proteins"/>
    <property type="match status" value="1"/>
</dbReference>
<comment type="similarity">
    <text evidence="2">Belongs to the replication factor A protein 2 family.</text>
</comment>
<dbReference type="InterPro" id="IPR004365">
    <property type="entry name" value="NA-bd_OB_tRNA"/>
</dbReference>
<evidence type="ECO:0008006" key="10">
    <source>
        <dbReference type="Google" id="ProtNLM"/>
    </source>
</evidence>
<dbReference type="RefSeq" id="XP_066722482.1">
    <property type="nucleotide sequence ID" value="XM_066851850.1"/>
</dbReference>
<proteinExistence type="inferred from homology"/>
<accession>A0ABR1X667</accession>
<evidence type="ECO:0000313" key="9">
    <source>
        <dbReference type="Proteomes" id="UP001480595"/>
    </source>
</evidence>
<dbReference type="InterPro" id="IPR014892">
    <property type="entry name" value="RPA_C"/>
</dbReference>
<dbReference type="EMBL" id="JAQQWL010000001">
    <property type="protein sequence ID" value="KAK8090936.1"/>
    <property type="molecule type" value="Genomic_DNA"/>
</dbReference>
<dbReference type="InterPro" id="IPR036388">
    <property type="entry name" value="WH-like_DNA-bd_sf"/>
</dbReference>
<name>A0ABR1X667_9PEZI</name>
<evidence type="ECO:0000313" key="8">
    <source>
        <dbReference type="EMBL" id="KAK8090936.1"/>
    </source>
</evidence>
<comment type="subcellular location">
    <subcellularLocation>
        <location evidence="1">Nucleus</location>
    </subcellularLocation>
</comment>
<dbReference type="SUPFAM" id="SSF50249">
    <property type="entry name" value="Nucleic acid-binding proteins"/>
    <property type="match status" value="1"/>
</dbReference>
<evidence type="ECO:0000256" key="3">
    <source>
        <dbReference type="ARBA" id="ARBA00022705"/>
    </source>
</evidence>
<dbReference type="Proteomes" id="UP001480595">
    <property type="component" value="Unassembled WGS sequence"/>
</dbReference>
<dbReference type="Pfam" id="PF08784">
    <property type="entry name" value="RPA_C"/>
    <property type="match status" value="1"/>
</dbReference>
<keyword evidence="9" id="KW-1185">Reference proteome</keyword>
<dbReference type="Pfam" id="PF01336">
    <property type="entry name" value="tRNA_anti-codon"/>
    <property type="match status" value="1"/>
</dbReference>
<feature type="domain" description="OB" evidence="6">
    <location>
        <begin position="77"/>
        <end position="144"/>
    </location>
</feature>
<evidence type="ECO:0000256" key="5">
    <source>
        <dbReference type="ARBA" id="ARBA00023242"/>
    </source>
</evidence>
<evidence type="ECO:0000259" key="6">
    <source>
        <dbReference type="Pfam" id="PF01336"/>
    </source>
</evidence>
<dbReference type="CDD" id="cd04478">
    <property type="entry name" value="RPA2_DBD_D"/>
    <property type="match status" value="1"/>
</dbReference>
<dbReference type="InterPro" id="IPR040260">
    <property type="entry name" value="RFA2-like"/>
</dbReference>
<feature type="domain" description="Replication protein A C-terminal" evidence="7">
    <location>
        <begin position="169"/>
        <end position="274"/>
    </location>
</feature>
<gene>
    <name evidence="8" type="ORF">PG994_000441</name>
</gene>
<protein>
    <recommendedName>
        <fullName evidence="10">Replication protein A 32 kDa subunit</fullName>
    </recommendedName>
</protein>
<keyword evidence="3" id="KW-0235">DNA replication</keyword>
<evidence type="ECO:0000256" key="4">
    <source>
        <dbReference type="ARBA" id="ARBA00023125"/>
    </source>
</evidence>
<dbReference type="GeneID" id="92084913"/>
<reference evidence="8 9" key="1">
    <citation type="submission" date="2023-01" db="EMBL/GenBank/DDBJ databases">
        <title>Analysis of 21 Apiospora genomes using comparative genomics revels a genus with tremendous synthesis potential of carbohydrate active enzymes and secondary metabolites.</title>
        <authorList>
            <person name="Sorensen T."/>
        </authorList>
    </citation>
    <scope>NUCLEOTIDE SEQUENCE [LARGE SCALE GENOMIC DNA]</scope>
    <source>
        <strain evidence="8 9">CBS 135458</strain>
    </source>
</reference>
<dbReference type="SUPFAM" id="SSF46785">
    <property type="entry name" value="Winged helix' DNA-binding domain"/>
    <property type="match status" value="1"/>
</dbReference>